<feature type="region of interest" description="Disordered" evidence="1">
    <location>
        <begin position="1"/>
        <end position="67"/>
    </location>
</feature>
<gene>
    <name evidence="2" type="ORF">CPEL01642_LOCUS9370</name>
</gene>
<accession>A0A7S0L9I2</accession>
<dbReference type="EMBL" id="HBEY01019538">
    <property type="protein sequence ID" value="CAD8606035.1"/>
    <property type="molecule type" value="Transcribed_RNA"/>
</dbReference>
<evidence type="ECO:0000313" key="2">
    <source>
        <dbReference type="EMBL" id="CAD8606035.1"/>
    </source>
</evidence>
<organism evidence="2">
    <name type="scientific">Coccolithus braarudii</name>
    <dbReference type="NCBI Taxonomy" id="221442"/>
    <lineage>
        <taxon>Eukaryota</taxon>
        <taxon>Haptista</taxon>
        <taxon>Haptophyta</taxon>
        <taxon>Prymnesiophyceae</taxon>
        <taxon>Coccolithales</taxon>
        <taxon>Coccolithaceae</taxon>
        <taxon>Coccolithus</taxon>
    </lineage>
</organism>
<sequence>MSVGTPTPADGLSEMASRAYNLRNTPARQEHAARMAALESEGGPRSQRKSSCKKRETPARLTARVSSVPSIVQSLASAAPMSQAAAGTRATDSSKQPSTEPHVAVDATMDLSDFPPLFQRGAAAAQLLALHAVLSQAVEPLPVHTIEERLPADCNRAKVGLLLEVMASRKRVVFSSGSGSQPATWLLCSSVREATPGYAKPVA</sequence>
<name>A0A7S0L9I2_9EUKA</name>
<protein>
    <submittedName>
        <fullName evidence="2">Uncharacterized protein</fullName>
    </submittedName>
</protein>
<evidence type="ECO:0000256" key="1">
    <source>
        <dbReference type="SAM" id="MobiDB-lite"/>
    </source>
</evidence>
<dbReference type="AlphaFoldDB" id="A0A7S0L9I2"/>
<reference evidence="2" key="1">
    <citation type="submission" date="2021-01" db="EMBL/GenBank/DDBJ databases">
        <authorList>
            <person name="Corre E."/>
            <person name="Pelletier E."/>
            <person name="Niang G."/>
            <person name="Scheremetjew M."/>
            <person name="Finn R."/>
            <person name="Kale V."/>
            <person name="Holt S."/>
            <person name="Cochrane G."/>
            <person name="Meng A."/>
            <person name="Brown T."/>
            <person name="Cohen L."/>
        </authorList>
    </citation>
    <scope>NUCLEOTIDE SEQUENCE</scope>
    <source>
        <strain evidence="2">PLY182g</strain>
    </source>
</reference>
<proteinExistence type="predicted"/>